<dbReference type="PANTHER" id="PTHR33570:SF2">
    <property type="entry name" value="CARBOXYMUCONOLACTONE DECARBOXYLASE-LIKE DOMAIN-CONTAINING PROTEIN"/>
    <property type="match status" value="1"/>
</dbReference>
<dbReference type="EMBL" id="CP074371">
    <property type="protein sequence ID" value="QVI22855.1"/>
    <property type="molecule type" value="Genomic_DNA"/>
</dbReference>
<gene>
    <name evidence="3" type="ORF">KHQ06_07730</name>
</gene>
<dbReference type="PANTHER" id="PTHR33570">
    <property type="entry name" value="4-CARBOXYMUCONOLACTONE DECARBOXYLASE FAMILY PROTEIN"/>
    <property type="match status" value="1"/>
</dbReference>
<sequence length="141" mass="15309">MNASRSDSVGGGGGATGGPDQQPSEQRQRGLKKMSEVYGFDLPNFSGDPFFEVTADHLFADIWNRPGLSMRDRRLLLLGAITAQGHADILEIQVGAALRNGELDADQLREITVFLAHYVGWPSATKLDGAVRKTLAKDKKQ</sequence>
<dbReference type="InterPro" id="IPR003779">
    <property type="entry name" value="CMD-like"/>
</dbReference>
<protein>
    <submittedName>
        <fullName evidence="3">Carboxymuconolactone decarboxylase family protein</fullName>
    </submittedName>
</protein>
<evidence type="ECO:0000313" key="4">
    <source>
        <dbReference type="Proteomes" id="UP000683310"/>
    </source>
</evidence>
<reference evidence="3 4" key="1">
    <citation type="submission" date="2021-04" db="EMBL/GenBank/DDBJ databases">
        <title>Nocardia tengchongensis.</title>
        <authorList>
            <person name="Zhuang k."/>
            <person name="Ran Y."/>
            <person name="Li W."/>
        </authorList>
    </citation>
    <scope>NUCLEOTIDE SEQUENCE [LARGE SCALE GENOMIC DNA]</scope>
    <source>
        <strain evidence="3 4">CFH S0057</strain>
    </source>
</reference>
<dbReference type="Proteomes" id="UP000683310">
    <property type="component" value="Chromosome"/>
</dbReference>
<dbReference type="SUPFAM" id="SSF69118">
    <property type="entry name" value="AhpD-like"/>
    <property type="match status" value="1"/>
</dbReference>
<evidence type="ECO:0000256" key="1">
    <source>
        <dbReference type="SAM" id="MobiDB-lite"/>
    </source>
</evidence>
<feature type="region of interest" description="Disordered" evidence="1">
    <location>
        <begin position="1"/>
        <end position="33"/>
    </location>
</feature>
<dbReference type="InterPro" id="IPR052512">
    <property type="entry name" value="4CMD/NDH-1_regulator"/>
</dbReference>
<name>A0ABX8CXF4_9NOCA</name>
<accession>A0ABX8CXF4</accession>
<evidence type="ECO:0000313" key="3">
    <source>
        <dbReference type="EMBL" id="QVI22855.1"/>
    </source>
</evidence>
<evidence type="ECO:0000259" key="2">
    <source>
        <dbReference type="Pfam" id="PF02627"/>
    </source>
</evidence>
<dbReference type="InterPro" id="IPR029032">
    <property type="entry name" value="AhpD-like"/>
</dbReference>
<organism evidence="3 4">
    <name type="scientific">Nocardia tengchongensis</name>
    <dbReference type="NCBI Taxonomy" id="2055889"/>
    <lineage>
        <taxon>Bacteria</taxon>
        <taxon>Bacillati</taxon>
        <taxon>Actinomycetota</taxon>
        <taxon>Actinomycetes</taxon>
        <taxon>Mycobacteriales</taxon>
        <taxon>Nocardiaceae</taxon>
        <taxon>Nocardia</taxon>
    </lineage>
</organism>
<proteinExistence type="predicted"/>
<keyword evidence="4" id="KW-1185">Reference proteome</keyword>
<dbReference type="Pfam" id="PF02627">
    <property type="entry name" value="CMD"/>
    <property type="match status" value="1"/>
</dbReference>
<feature type="domain" description="Carboxymuconolactone decarboxylase-like" evidence="2">
    <location>
        <begin position="50"/>
        <end position="130"/>
    </location>
</feature>
<dbReference type="Gene3D" id="1.20.1290.10">
    <property type="entry name" value="AhpD-like"/>
    <property type="match status" value="1"/>
</dbReference>